<evidence type="ECO:0000313" key="5">
    <source>
        <dbReference type="EMBL" id="AOS44843.1"/>
    </source>
</evidence>
<keyword evidence="5" id="KW-0012">Acyltransferase</keyword>
<sequence length="403" mass="43010">MRRRVKITGIGPVTPAGIGREAFFRGINDPVSRVRLLSQLDQTAGPFIGAEILDFDLKNYAPELDPRRLARHTQFGLAAAILATADAGLTPAEANELNPVVVTGTSLMDFDRISREIHIVQKKGPRYAMARNLYETSLVKIPGTISEFIGPAARMFSLQSSCCSGLDAVGQAAELVATGQSNLAITGGTECPLTYHPMVEFNAAELSPVGLENPEKACRPFDLWRSTGVIGEGAAMLILEPEDSPRPAYAWITGYGYANDANGLAGEGIGEAARIALANAGRRPDEVDYICAWGPGHRVIDNNEATAMRRVFQDKLPEIPVTSIKGMIGTALAASGPIQAASTALSLRHSLLPPTVNWETPDPHCPLNLSSRPRYLGANVAIVNAHGMAGSNAVIVIERLCPR</sequence>
<dbReference type="OrthoDB" id="180967at2"/>
<name>A0A1D8AVC6_9BACT</name>
<dbReference type="Pfam" id="PF00109">
    <property type="entry name" value="ketoacyl-synt"/>
    <property type="match status" value="1"/>
</dbReference>
<dbReference type="InterPro" id="IPR014030">
    <property type="entry name" value="Ketoacyl_synth_N"/>
</dbReference>
<keyword evidence="6" id="KW-1185">Reference proteome</keyword>
<dbReference type="GO" id="GO:0004315">
    <property type="term" value="F:3-oxoacyl-[acyl-carrier-protein] synthase activity"/>
    <property type="evidence" value="ECO:0007669"/>
    <property type="project" value="UniProtKB-EC"/>
</dbReference>
<evidence type="ECO:0000256" key="2">
    <source>
        <dbReference type="ARBA" id="ARBA00022679"/>
    </source>
</evidence>
<protein>
    <submittedName>
        <fullName evidence="5">3-oxoacyl-[acyl-carrier-protein] synthase 2</fullName>
        <ecNumber evidence="5">2.3.1.179</ecNumber>
    </submittedName>
</protein>
<dbReference type="GO" id="GO:0006633">
    <property type="term" value="P:fatty acid biosynthetic process"/>
    <property type="evidence" value="ECO:0007669"/>
    <property type="project" value="TreeGrafter"/>
</dbReference>
<dbReference type="STRING" id="1838286.Verru16b_01912"/>
<dbReference type="PANTHER" id="PTHR11712:SF336">
    <property type="entry name" value="3-OXOACYL-[ACYL-CARRIER-PROTEIN] SYNTHASE, MITOCHONDRIAL"/>
    <property type="match status" value="1"/>
</dbReference>
<dbReference type="InterPro" id="IPR014031">
    <property type="entry name" value="Ketoacyl_synth_C"/>
</dbReference>
<dbReference type="Proteomes" id="UP000095228">
    <property type="component" value="Chromosome"/>
</dbReference>
<gene>
    <name evidence="5" type="primary">fabF_1</name>
    <name evidence="5" type="ORF">Verru16b_01912</name>
</gene>
<dbReference type="KEGG" id="obg:Verru16b_01912"/>
<dbReference type="PROSITE" id="PS52004">
    <property type="entry name" value="KS3_2"/>
    <property type="match status" value="1"/>
</dbReference>
<proteinExistence type="inferred from homology"/>
<dbReference type="EC" id="2.3.1.179" evidence="5"/>
<organism evidence="5 6">
    <name type="scientific">Lacunisphaera limnophila</name>
    <dbReference type="NCBI Taxonomy" id="1838286"/>
    <lineage>
        <taxon>Bacteria</taxon>
        <taxon>Pseudomonadati</taxon>
        <taxon>Verrucomicrobiota</taxon>
        <taxon>Opitutia</taxon>
        <taxon>Opitutales</taxon>
        <taxon>Opitutaceae</taxon>
        <taxon>Lacunisphaera</taxon>
    </lineage>
</organism>
<feature type="domain" description="Ketosynthase family 3 (KS3)" evidence="4">
    <location>
        <begin position="2"/>
        <end position="399"/>
    </location>
</feature>
<dbReference type="Pfam" id="PF02801">
    <property type="entry name" value="Ketoacyl-synt_C"/>
    <property type="match status" value="1"/>
</dbReference>
<comment type="similarity">
    <text evidence="1 3">Belongs to the thiolase-like superfamily. Beta-ketoacyl-ACP synthases family.</text>
</comment>
<dbReference type="SMART" id="SM00825">
    <property type="entry name" value="PKS_KS"/>
    <property type="match status" value="1"/>
</dbReference>
<dbReference type="InterPro" id="IPR020841">
    <property type="entry name" value="PKS_Beta-ketoAc_synthase_dom"/>
</dbReference>
<dbReference type="PANTHER" id="PTHR11712">
    <property type="entry name" value="POLYKETIDE SYNTHASE-RELATED"/>
    <property type="match status" value="1"/>
</dbReference>
<dbReference type="EMBL" id="CP016094">
    <property type="protein sequence ID" value="AOS44843.1"/>
    <property type="molecule type" value="Genomic_DNA"/>
</dbReference>
<accession>A0A1D8AVC6</accession>
<dbReference type="AlphaFoldDB" id="A0A1D8AVC6"/>
<evidence type="ECO:0000313" key="6">
    <source>
        <dbReference type="Proteomes" id="UP000095228"/>
    </source>
</evidence>
<dbReference type="SUPFAM" id="SSF53901">
    <property type="entry name" value="Thiolase-like"/>
    <property type="match status" value="2"/>
</dbReference>
<evidence type="ECO:0000256" key="1">
    <source>
        <dbReference type="ARBA" id="ARBA00008467"/>
    </source>
</evidence>
<keyword evidence="2 3" id="KW-0808">Transferase</keyword>
<evidence type="ECO:0000256" key="3">
    <source>
        <dbReference type="RuleBase" id="RU003694"/>
    </source>
</evidence>
<dbReference type="RefSeq" id="WP_069962054.1">
    <property type="nucleotide sequence ID" value="NZ_CP016094.1"/>
</dbReference>
<dbReference type="InterPro" id="IPR016039">
    <property type="entry name" value="Thiolase-like"/>
</dbReference>
<dbReference type="Gene3D" id="3.40.47.10">
    <property type="match status" value="1"/>
</dbReference>
<reference evidence="5 6" key="1">
    <citation type="submission" date="2016-06" db="EMBL/GenBank/DDBJ databases">
        <title>Three novel species with peptidoglycan cell walls form the new genus Lacunisphaera gen. nov. in the family Opitutaceae of the verrucomicrobial subdivision 4.</title>
        <authorList>
            <person name="Rast P."/>
            <person name="Gloeckner I."/>
            <person name="Jogler M."/>
            <person name="Boedeker C."/>
            <person name="Jeske O."/>
            <person name="Wiegand S."/>
            <person name="Reinhardt R."/>
            <person name="Schumann P."/>
            <person name="Rohde M."/>
            <person name="Spring S."/>
            <person name="Gloeckner F.O."/>
            <person name="Jogler C."/>
        </authorList>
    </citation>
    <scope>NUCLEOTIDE SEQUENCE [LARGE SCALE GENOMIC DNA]</scope>
    <source>
        <strain evidence="5 6">IG16b</strain>
    </source>
</reference>
<evidence type="ECO:0000259" key="4">
    <source>
        <dbReference type="PROSITE" id="PS52004"/>
    </source>
</evidence>
<dbReference type="InterPro" id="IPR000794">
    <property type="entry name" value="Beta-ketoacyl_synthase"/>
</dbReference>